<dbReference type="Proteomes" id="UP000608154">
    <property type="component" value="Unassembled WGS sequence"/>
</dbReference>
<evidence type="ECO:0000256" key="1">
    <source>
        <dbReference type="ARBA" id="ARBA00001947"/>
    </source>
</evidence>
<dbReference type="PROSITE" id="PS51257">
    <property type="entry name" value="PROKAR_LIPOPROTEIN"/>
    <property type="match status" value="1"/>
</dbReference>
<evidence type="ECO:0000256" key="7">
    <source>
        <dbReference type="SAM" id="MobiDB-lite"/>
    </source>
</evidence>
<organism evidence="10 11">
    <name type="scientific">Novosphingobium endophyticum</name>
    <dbReference type="NCBI Taxonomy" id="1955250"/>
    <lineage>
        <taxon>Bacteria</taxon>
        <taxon>Pseudomonadati</taxon>
        <taxon>Pseudomonadota</taxon>
        <taxon>Alphaproteobacteria</taxon>
        <taxon>Sphingomonadales</taxon>
        <taxon>Sphingomonadaceae</taxon>
        <taxon>Novosphingobium</taxon>
    </lineage>
</organism>
<feature type="signal peptide" evidence="8">
    <location>
        <begin position="1"/>
        <end position="33"/>
    </location>
</feature>
<dbReference type="Gene3D" id="3.10.350.10">
    <property type="entry name" value="LysM domain"/>
    <property type="match status" value="1"/>
</dbReference>
<dbReference type="Pfam" id="PF01476">
    <property type="entry name" value="LysM"/>
    <property type="match status" value="1"/>
</dbReference>
<keyword evidence="5" id="KW-0862">Zinc</keyword>
<comment type="cofactor">
    <cofactor evidence="1">
        <name>Zn(2+)</name>
        <dbReference type="ChEBI" id="CHEBI:29105"/>
    </cofactor>
</comment>
<dbReference type="InterPro" id="IPR051156">
    <property type="entry name" value="Mito/Outer_Membr_Metalloprot"/>
</dbReference>
<dbReference type="SMART" id="SM00257">
    <property type="entry name" value="LysM"/>
    <property type="match status" value="1"/>
</dbReference>
<dbReference type="GO" id="GO:0016020">
    <property type="term" value="C:membrane"/>
    <property type="evidence" value="ECO:0007669"/>
    <property type="project" value="TreeGrafter"/>
</dbReference>
<dbReference type="GO" id="GO:0004222">
    <property type="term" value="F:metalloendopeptidase activity"/>
    <property type="evidence" value="ECO:0007669"/>
    <property type="project" value="InterPro"/>
</dbReference>
<feature type="domain" description="LysM" evidence="9">
    <location>
        <begin position="451"/>
        <end position="498"/>
    </location>
</feature>
<dbReference type="PANTHER" id="PTHR22726">
    <property type="entry name" value="METALLOENDOPEPTIDASE OMA1"/>
    <property type="match status" value="1"/>
</dbReference>
<evidence type="ECO:0000256" key="4">
    <source>
        <dbReference type="ARBA" id="ARBA00022801"/>
    </source>
</evidence>
<evidence type="ECO:0000259" key="9">
    <source>
        <dbReference type="PROSITE" id="PS51782"/>
    </source>
</evidence>
<feature type="chain" id="PRO_5036747155" evidence="8">
    <location>
        <begin position="34"/>
        <end position="501"/>
    </location>
</feature>
<dbReference type="CDD" id="cd07324">
    <property type="entry name" value="M48C_Oma1-like"/>
    <property type="match status" value="1"/>
</dbReference>
<dbReference type="RefSeq" id="WP_188771220.1">
    <property type="nucleotide sequence ID" value="NZ_BMHK01000012.1"/>
</dbReference>
<keyword evidence="2" id="KW-0645">Protease</keyword>
<feature type="region of interest" description="Disordered" evidence="7">
    <location>
        <begin position="34"/>
        <end position="55"/>
    </location>
</feature>
<keyword evidence="8" id="KW-0732">Signal</keyword>
<accession>A0A916TV44</accession>
<keyword evidence="3" id="KW-0479">Metal-binding</keyword>
<evidence type="ECO:0000313" key="10">
    <source>
        <dbReference type="EMBL" id="GGC02194.1"/>
    </source>
</evidence>
<evidence type="ECO:0000256" key="8">
    <source>
        <dbReference type="SAM" id="SignalP"/>
    </source>
</evidence>
<keyword evidence="6 10" id="KW-0482">Metalloprotease</keyword>
<dbReference type="InterPro" id="IPR001915">
    <property type="entry name" value="Peptidase_M48"/>
</dbReference>
<dbReference type="GO" id="GO:0046872">
    <property type="term" value="F:metal ion binding"/>
    <property type="evidence" value="ECO:0007669"/>
    <property type="project" value="UniProtKB-KW"/>
</dbReference>
<evidence type="ECO:0000256" key="3">
    <source>
        <dbReference type="ARBA" id="ARBA00022723"/>
    </source>
</evidence>
<proteinExistence type="predicted"/>
<evidence type="ECO:0000256" key="2">
    <source>
        <dbReference type="ARBA" id="ARBA00022670"/>
    </source>
</evidence>
<evidence type="ECO:0000256" key="5">
    <source>
        <dbReference type="ARBA" id="ARBA00022833"/>
    </source>
</evidence>
<evidence type="ECO:0000313" key="11">
    <source>
        <dbReference type="Proteomes" id="UP000608154"/>
    </source>
</evidence>
<dbReference type="PANTHER" id="PTHR22726:SF1">
    <property type="entry name" value="METALLOENDOPEPTIDASE OMA1, MITOCHONDRIAL"/>
    <property type="match status" value="1"/>
</dbReference>
<dbReference type="Gene3D" id="3.30.2010.10">
    <property type="entry name" value="Metalloproteases ('zincins'), catalytic domain"/>
    <property type="match status" value="1"/>
</dbReference>
<gene>
    <name evidence="10" type="ORF">GCM10011494_20930</name>
</gene>
<reference evidence="10" key="2">
    <citation type="submission" date="2020-09" db="EMBL/GenBank/DDBJ databases">
        <authorList>
            <person name="Sun Q."/>
            <person name="Zhou Y."/>
        </authorList>
    </citation>
    <scope>NUCLEOTIDE SEQUENCE</scope>
    <source>
        <strain evidence="10">CGMCC 1.15095</strain>
    </source>
</reference>
<protein>
    <submittedName>
        <fullName evidence="10">Metalloprotease</fullName>
    </submittedName>
</protein>
<dbReference type="InterPro" id="IPR018392">
    <property type="entry name" value="LysM"/>
</dbReference>
<dbReference type="CDD" id="cd00118">
    <property type="entry name" value="LysM"/>
    <property type="match status" value="1"/>
</dbReference>
<dbReference type="InterPro" id="IPR036779">
    <property type="entry name" value="LysM_dom_sf"/>
</dbReference>
<dbReference type="GO" id="GO:0051603">
    <property type="term" value="P:proteolysis involved in protein catabolic process"/>
    <property type="evidence" value="ECO:0007669"/>
    <property type="project" value="TreeGrafter"/>
</dbReference>
<keyword evidence="4" id="KW-0378">Hydrolase</keyword>
<dbReference type="Pfam" id="PF01435">
    <property type="entry name" value="Peptidase_M48"/>
    <property type="match status" value="1"/>
</dbReference>
<name>A0A916TV44_9SPHN</name>
<dbReference type="PROSITE" id="PS51782">
    <property type="entry name" value="LYSM"/>
    <property type="match status" value="1"/>
</dbReference>
<keyword evidence="11" id="KW-1185">Reference proteome</keyword>
<evidence type="ECO:0000256" key="6">
    <source>
        <dbReference type="ARBA" id="ARBA00023049"/>
    </source>
</evidence>
<dbReference type="AlphaFoldDB" id="A0A916TV44"/>
<dbReference type="EMBL" id="BMHK01000012">
    <property type="protein sequence ID" value="GGC02194.1"/>
    <property type="molecule type" value="Genomic_DNA"/>
</dbReference>
<sequence>MIKASRRVRIAALAVTTGTAVALALTACTPATGGGVASAGTPGTPASISQADKAEGAKAHPQLLAEFGGSVSGPQAAYVETVGKNIAVQSGLSNARGDFTVTLLNSPVNNAFAIPGGYVYVTRQLTALMNNEAELAGVLGHEVGHVAARHAAKREQTAQRNQILGAIGSILSGVLLGDNSFGQLGQELFSQGSQLLTLKYSRSQELEADRLGIAYLNRAGYDPRAMATVLESLARQNALEAQLRGTRNQVPEWASTHPDPASRVRDAMASAGAGATGTINRDAFLTGIDGLVYGDDPKQGVIEGSRFTHPVLRFAFETPDGFYMVNGTRAVSINGQSAKAQFSGGPLGTGLDAYVQGVFAGLTGSGQPRLTPSIERTTVNGIPAAYGVARAQVSNGSVDVVVFAYDFGNGQAYHFVTVSQAGGAGVFNPMFRSLRRLSAAEAGTVKPRRIDVVTVRPGDTLQSLAQRMSYSDAKLERFLVLNGLRTDSALTPGQKVKIVTY</sequence>
<reference evidence="10" key="1">
    <citation type="journal article" date="2014" name="Int. J. Syst. Evol. Microbiol.">
        <title>Complete genome sequence of Corynebacterium casei LMG S-19264T (=DSM 44701T), isolated from a smear-ripened cheese.</title>
        <authorList>
            <consortium name="US DOE Joint Genome Institute (JGI-PGF)"/>
            <person name="Walter F."/>
            <person name="Albersmeier A."/>
            <person name="Kalinowski J."/>
            <person name="Ruckert C."/>
        </authorList>
    </citation>
    <scope>NUCLEOTIDE SEQUENCE</scope>
    <source>
        <strain evidence="10">CGMCC 1.15095</strain>
    </source>
</reference>
<comment type="caution">
    <text evidence="10">The sequence shown here is derived from an EMBL/GenBank/DDBJ whole genome shotgun (WGS) entry which is preliminary data.</text>
</comment>